<dbReference type="EMBL" id="MEUJ01000004">
    <property type="protein sequence ID" value="OGC40113.1"/>
    <property type="molecule type" value="Genomic_DNA"/>
</dbReference>
<organism evidence="3 4">
    <name type="scientific">candidate division WOR-1 bacterium RIFOXYC2_FULL_46_14</name>
    <dbReference type="NCBI Taxonomy" id="1802587"/>
    <lineage>
        <taxon>Bacteria</taxon>
        <taxon>Bacillati</taxon>
        <taxon>Saganbacteria</taxon>
    </lineage>
</organism>
<evidence type="ECO:0000313" key="3">
    <source>
        <dbReference type="EMBL" id="OGC40113.1"/>
    </source>
</evidence>
<evidence type="ECO:0000313" key="4">
    <source>
        <dbReference type="Proteomes" id="UP000179242"/>
    </source>
</evidence>
<dbReference type="Proteomes" id="UP000179242">
    <property type="component" value="Unassembled WGS sequence"/>
</dbReference>
<dbReference type="SUPFAM" id="SSF53335">
    <property type="entry name" value="S-adenosyl-L-methionine-dependent methyltransferases"/>
    <property type="match status" value="1"/>
</dbReference>
<sequence length="206" mass="23879">MPHDTQVSYYEELLEKHGDKSPLSLDWKSAESQTLRFQILEQLFSIAGKGRGFSILDIGCGLGDFFGFLKKRGFRFSYTGYDISERMVAAARRKHPEAKFEVADILESHIPQRSDFVFCSGAFNLRFMDEEEHLEKVKAILLRMYELSKIGVGANFLSRGALRETGSGNYHYFKPEDLVKYCRSFCSRFMLRHDYHPADFTLFLLR</sequence>
<keyword evidence="1" id="KW-0808">Transferase</keyword>
<dbReference type="Gene3D" id="3.40.50.150">
    <property type="entry name" value="Vaccinia Virus protein VP39"/>
    <property type="match status" value="1"/>
</dbReference>
<proteinExistence type="predicted"/>
<name>A0A1F4U737_UNCSA</name>
<dbReference type="AlphaFoldDB" id="A0A1F4U737"/>
<evidence type="ECO:0000259" key="2">
    <source>
        <dbReference type="Pfam" id="PF13649"/>
    </source>
</evidence>
<protein>
    <recommendedName>
        <fullName evidence="2">Methyltransferase domain-containing protein</fullName>
    </recommendedName>
</protein>
<accession>A0A1F4U737</accession>
<dbReference type="InterPro" id="IPR029063">
    <property type="entry name" value="SAM-dependent_MTases_sf"/>
</dbReference>
<dbReference type="Pfam" id="PF13649">
    <property type="entry name" value="Methyltransf_25"/>
    <property type="match status" value="1"/>
</dbReference>
<gene>
    <name evidence="3" type="ORF">A2438_02335</name>
</gene>
<dbReference type="CDD" id="cd02440">
    <property type="entry name" value="AdoMet_MTases"/>
    <property type="match status" value="1"/>
</dbReference>
<reference evidence="3 4" key="1">
    <citation type="journal article" date="2016" name="Nat. Commun.">
        <title>Thousands of microbial genomes shed light on interconnected biogeochemical processes in an aquifer system.</title>
        <authorList>
            <person name="Anantharaman K."/>
            <person name="Brown C.T."/>
            <person name="Hug L.A."/>
            <person name="Sharon I."/>
            <person name="Castelle C.J."/>
            <person name="Probst A.J."/>
            <person name="Thomas B.C."/>
            <person name="Singh A."/>
            <person name="Wilkins M.J."/>
            <person name="Karaoz U."/>
            <person name="Brodie E.L."/>
            <person name="Williams K.H."/>
            <person name="Hubbard S.S."/>
            <person name="Banfield J.F."/>
        </authorList>
    </citation>
    <scope>NUCLEOTIDE SEQUENCE [LARGE SCALE GENOMIC DNA]</scope>
</reference>
<dbReference type="InterPro" id="IPR041698">
    <property type="entry name" value="Methyltransf_25"/>
</dbReference>
<comment type="caution">
    <text evidence="3">The sequence shown here is derived from an EMBL/GenBank/DDBJ whole genome shotgun (WGS) entry which is preliminary data.</text>
</comment>
<evidence type="ECO:0000256" key="1">
    <source>
        <dbReference type="ARBA" id="ARBA00022679"/>
    </source>
</evidence>
<feature type="domain" description="Methyltransferase" evidence="2">
    <location>
        <begin position="55"/>
        <end position="140"/>
    </location>
</feature>
<dbReference type="GO" id="GO:0016740">
    <property type="term" value="F:transferase activity"/>
    <property type="evidence" value="ECO:0007669"/>
    <property type="project" value="UniProtKB-KW"/>
</dbReference>
<dbReference type="PANTHER" id="PTHR43861">
    <property type="entry name" value="TRANS-ACONITATE 2-METHYLTRANSFERASE-RELATED"/>
    <property type="match status" value="1"/>
</dbReference>